<accession>A0A8R7QM94</accession>
<dbReference type="AlphaFoldDB" id="A0A8R7QM94"/>
<proteinExistence type="predicted"/>
<name>A0A8R7QM94_TRIUA</name>
<dbReference type="Proteomes" id="UP000015106">
    <property type="component" value="Chromosome 6"/>
</dbReference>
<keyword evidence="2" id="KW-1185">Reference proteome</keyword>
<sequence length="41" mass="4616">MKLESSMVDKRRIFSKIGYAKRDVVCITHLPLGTDSGGSYR</sequence>
<reference evidence="2" key="1">
    <citation type="journal article" date="2013" name="Nature">
        <title>Draft genome of the wheat A-genome progenitor Triticum urartu.</title>
        <authorList>
            <person name="Ling H.Q."/>
            <person name="Zhao S."/>
            <person name="Liu D."/>
            <person name="Wang J."/>
            <person name="Sun H."/>
            <person name="Zhang C."/>
            <person name="Fan H."/>
            <person name="Li D."/>
            <person name="Dong L."/>
            <person name="Tao Y."/>
            <person name="Gao C."/>
            <person name="Wu H."/>
            <person name="Li Y."/>
            <person name="Cui Y."/>
            <person name="Guo X."/>
            <person name="Zheng S."/>
            <person name="Wang B."/>
            <person name="Yu K."/>
            <person name="Liang Q."/>
            <person name="Yang W."/>
            <person name="Lou X."/>
            <person name="Chen J."/>
            <person name="Feng M."/>
            <person name="Jian J."/>
            <person name="Zhang X."/>
            <person name="Luo G."/>
            <person name="Jiang Y."/>
            <person name="Liu J."/>
            <person name="Wang Z."/>
            <person name="Sha Y."/>
            <person name="Zhang B."/>
            <person name="Wu H."/>
            <person name="Tang D."/>
            <person name="Shen Q."/>
            <person name="Xue P."/>
            <person name="Zou S."/>
            <person name="Wang X."/>
            <person name="Liu X."/>
            <person name="Wang F."/>
            <person name="Yang Y."/>
            <person name="An X."/>
            <person name="Dong Z."/>
            <person name="Zhang K."/>
            <person name="Zhang X."/>
            <person name="Luo M.C."/>
            <person name="Dvorak J."/>
            <person name="Tong Y."/>
            <person name="Wang J."/>
            <person name="Yang H."/>
            <person name="Li Z."/>
            <person name="Wang D."/>
            <person name="Zhang A."/>
            <person name="Wang J."/>
        </authorList>
    </citation>
    <scope>NUCLEOTIDE SEQUENCE</scope>
    <source>
        <strain evidence="2">cv. G1812</strain>
    </source>
</reference>
<evidence type="ECO:0000313" key="1">
    <source>
        <dbReference type="EnsemblPlants" id="TuG1812G0600000419.01.T01.cds417129"/>
    </source>
</evidence>
<evidence type="ECO:0000313" key="2">
    <source>
        <dbReference type="Proteomes" id="UP000015106"/>
    </source>
</evidence>
<reference evidence="1" key="3">
    <citation type="submission" date="2022-06" db="UniProtKB">
        <authorList>
            <consortium name="EnsemblPlants"/>
        </authorList>
    </citation>
    <scope>IDENTIFICATION</scope>
</reference>
<protein>
    <submittedName>
        <fullName evidence="1">Uncharacterized protein</fullName>
    </submittedName>
</protein>
<organism evidence="1 2">
    <name type="scientific">Triticum urartu</name>
    <name type="common">Red wild einkorn</name>
    <name type="synonym">Crithodium urartu</name>
    <dbReference type="NCBI Taxonomy" id="4572"/>
    <lineage>
        <taxon>Eukaryota</taxon>
        <taxon>Viridiplantae</taxon>
        <taxon>Streptophyta</taxon>
        <taxon>Embryophyta</taxon>
        <taxon>Tracheophyta</taxon>
        <taxon>Spermatophyta</taxon>
        <taxon>Magnoliopsida</taxon>
        <taxon>Liliopsida</taxon>
        <taxon>Poales</taxon>
        <taxon>Poaceae</taxon>
        <taxon>BOP clade</taxon>
        <taxon>Pooideae</taxon>
        <taxon>Triticodae</taxon>
        <taxon>Triticeae</taxon>
        <taxon>Triticinae</taxon>
        <taxon>Triticum</taxon>
    </lineage>
</organism>
<reference evidence="1" key="2">
    <citation type="submission" date="2018-03" db="EMBL/GenBank/DDBJ databases">
        <title>The Triticum urartu genome reveals the dynamic nature of wheat genome evolution.</title>
        <authorList>
            <person name="Ling H."/>
            <person name="Ma B."/>
            <person name="Shi X."/>
            <person name="Liu H."/>
            <person name="Dong L."/>
            <person name="Sun H."/>
            <person name="Cao Y."/>
            <person name="Gao Q."/>
            <person name="Zheng S."/>
            <person name="Li Y."/>
            <person name="Yu Y."/>
            <person name="Du H."/>
            <person name="Qi M."/>
            <person name="Li Y."/>
            <person name="Yu H."/>
            <person name="Cui Y."/>
            <person name="Wang N."/>
            <person name="Chen C."/>
            <person name="Wu H."/>
            <person name="Zhao Y."/>
            <person name="Zhang J."/>
            <person name="Li Y."/>
            <person name="Zhou W."/>
            <person name="Zhang B."/>
            <person name="Hu W."/>
            <person name="Eijk M."/>
            <person name="Tang J."/>
            <person name="Witsenboer H."/>
            <person name="Zhao S."/>
            <person name="Li Z."/>
            <person name="Zhang A."/>
            <person name="Wang D."/>
            <person name="Liang C."/>
        </authorList>
    </citation>
    <scope>NUCLEOTIDE SEQUENCE [LARGE SCALE GENOMIC DNA]</scope>
    <source>
        <strain evidence="1">cv. G1812</strain>
    </source>
</reference>
<dbReference type="EnsemblPlants" id="TuG1812G0600000419.01.T01">
    <property type="protein sequence ID" value="TuG1812G0600000419.01.T01.cds417129"/>
    <property type="gene ID" value="TuG1812G0600000419.01"/>
</dbReference>
<dbReference type="Gramene" id="TuG1812G0600000419.01.T01">
    <property type="protein sequence ID" value="TuG1812G0600000419.01.T01.cds417129"/>
    <property type="gene ID" value="TuG1812G0600000419.01"/>
</dbReference>